<feature type="domain" description="Semialdehyde dehydrogenase NAD-binding" evidence="9">
    <location>
        <begin position="4"/>
        <end position="143"/>
    </location>
</feature>
<sequence length="350" mass="38253">MKIKASIIGASGYTGVELIRLLNAHPNVKLQYLVSENNAGSKVGDIYPHLDTADNYSFSNPDIEAIAKNSDVVFLALPHTKSITAVSKLIEYNCKIIDLSSDFRLKNGANYQKWYQHPAASQSLLDQAVYGIPEINAANIKRATLIANPGCYPTASILGIAPLIKNQLLDIPLNHPLVIDAKSGVSGAGKTPNPHTHFCEVSNNFSAYQAGGIHRHIPEIEQELGILAGKDFTIQFTPHLIPIPRGLMATIYAPVKKNISQTEIIDCYKSFYQHQEFIKINSLPRPDLKTVIGTNNCNISLHLDQRTGYLIIISAIDNLIKGASGQAIQNMNLMFGLPETSGLTQLAIYP</sequence>
<dbReference type="InterPro" id="IPR000706">
    <property type="entry name" value="AGPR_type-1"/>
</dbReference>
<dbReference type="SUPFAM" id="SSF51735">
    <property type="entry name" value="NAD(P)-binding Rossmann-fold domains"/>
    <property type="match status" value="1"/>
</dbReference>
<evidence type="ECO:0000256" key="4">
    <source>
        <dbReference type="ARBA" id="ARBA00022857"/>
    </source>
</evidence>
<dbReference type="EMBL" id="CP024847">
    <property type="protein sequence ID" value="AUR51274.1"/>
    <property type="molecule type" value="Genomic_DNA"/>
</dbReference>
<dbReference type="GO" id="GO:0070401">
    <property type="term" value="F:NADP+ binding"/>
    <property type="evidence" value="ECO:0007669"/>
    <property type="project" value="InterPro"/>
</dbReference>
<dbReference type="InterPro" id="IPR036291">
    <property type="entry name" value="NAD(P)-bd_dom_sf"/>
</dbReference>
<dbReference type="EC" id="1.2.1.38" evidence="7"/>
<gene>
    <name evidence="7" type="primary">argC</name>
    <name evidence="10" type="ORF">CUN60_02815</name>
</gene>
<reference evidence="11" key="1">
    <citation type="submission" date="2017-11" db="EMBL/GenBank/DDBJ databases">
        <authorList>
            <person name="Chan K.G."/>
            <person name="Lee L.S."/>
        </authorList>
    </citation>
    <scope>NUCLEOTIDE SEQUENCE [LARGE SCALE GENOMIC DNA]</scope>
    <source>
        <strain evidence="11">DSM 100970</strain>
    </source>
</reference>
<dbReference type="CDD" id="cd23934">
    <property type="entry name" value="AGPR_1_C"/>
    <property type="match status" value="1"/>
</dbReference>
<evidence type="ECO:0000313" key="10">
    <source>
        <dbReference type="EMBL" id="AUR51274.1"/>
    </source>
</evidence>
<organism evidence="10 11">
    <name type="scientific">Aquella oligotrophica</name>
    <dbReference type="NCBI Taxonomy" id="2067065"/>
    <lineage>
        <taxon>Bacteria</taxon>
        <taxon>Pseudomonadati</taxon>
        <taxon>Pseudomonadota</taxon>
        <taxon>Betaproteobacteria</taxon>
        <taxon>Neisseriales</taxon>
        <taxon>Neisseriaceae</taxon>
        <taxon>Aquella</taxon>
    </lineage>
</organism>
<dbReference type="OrthoDB" id="9801289at2"/>
<evidence type="ECO:0000256" key="7">
    <source>
        <dbReference type="HAMAP-Rule" id="MF_00150"/>
    </source>
</evidence>
<dbReference type="PROSITE" id="PS01224">
    <property type="entry name" value="ARGC"/>
    <property type="match status" value="1"/>
</dbReference>
<dbReference type="SMART" id="SM00859">
    <property type="entry name" value="Semialdhyde_dh"/>
    <property type="match status" value="1"/>
</dbReference>
<evidence type="ECO:0000256" key="2">
    <source>
        <dbReference type="ARBA" id="ARBA00022571"/>
    </source>
</evidence>
<keyword evidence="11" id="KW-1185">Reference proteome</keyword>
<dbReference type="UniPathway" id="UPA00068">
    <property type="reaction ID" value="UER00108"/>
</dbReference>
<comment type="similarity">
    <text evidence="7">Belongs to the NAGSA dehydrogenase family. Type 1 subfamily.</text>
</comment>
<dbReference type="GO" id="GO:0006526">
    <property type="term" value="P:L-arginine biosynthetic process"/>
    <property type="evidence" value="ECO:0007669"/>
    <property type="project" value="UniProtKB-UniRule"/>
</dbReference>
<dbReference type="InterPro" id="IPR058924">
    <property type="entry name" value="AGPR_dimerisation_dom"/>
</dbReference>
<dbReference type="InterPro" id="IPR050085">
    <property type="entry name" value="AGPR"/>
</dbReference>
<comment type="catalytic activity">
    <reaction evidence="6 7">
        <text>N-acetyl-L-glutamate 5-semialdehyde + phosphate + NADP(+) = N-acetyl-L-glutamyl 5-phosphate + NADPH + H(+)</text>
        <dbReference type="Rhea" id="RHEA:21588"/>
        <dbReference type="ChEBI" id="CHEBI:15378"/>
        <dbReference type="ChEBI" id="CHEBI:29123"/>
        <dbReference type="ChEBI" id="CHEBI:43474"/>
        <dbReference type="ChEBI" id="CHEBI:57783"/>
        <dbReference type="ChEBI" id="CHEBI:57936"/>
        <dbReference type="ChEBI" id="CHEBI:58349"/>
        <dbReference type="EC" id="1.2.1.38"/>
    </reaction>
</comment>
<dbReference type="Proteomes" id="UP000236655">
    <property type="component" value="Chromosome"/>
</dbReference>
<dbReference type="Gene3D" id="3.30.360.10">
    <property type="entry name" value="Dihydrodipicolinate Reductase, domain 2"/>
    <property type="match status" value="1"/>
</dbReference>
<evidence type="ECO:0000256" key="8">
    <source>
        <dbReference type="PROSITE-ProRule" id="PRU10010"/>
    </source>
</evidence>
<evidence type="ECO:0000259" key="9">
    <source>
        <dbReference type="SMART" id="SM00859"/>
    </source>
</evidence>
<keyword evidence="2 7" id="KW-0055">Arginine biosynthesis</keyword>
<dbReference type="AlphaFoldDB" id="A0A2I7N488"/>
<dbReference type="NCBIfam" id="TIGR01850">
    <property type="entry name" value="argC"/>
    <property type="match status" value="1"/>
</dbReference>
<comment type="pathway">
    <text evidence="1 7">Amino-acid biosynthesis; L-arginine biosynthesis; N(2)-acetyl-L-ornithine from L-glutamate: step 3/4.</text>
</comment>
<dbReference type="RefSeq" id="WP_102950574.1">
    <property type="nucleotide sequence ID" value="NZ_CP024847.1"/>
</dbReference>
<dbReference type="HAMAP" id="MF_00150">
    <property type="entry name" value="ArgC_type1"/>
    <property type="match status" value="1"/>
</dbReference>
<evidence type="ECO:0000256" key="3">
    <source>
        <dbReference type="ARBA" id="ARBA00022605"/>
    </source>
</evidence>
<evidence type="ECO:0000256" key="5">
    <source>
        <dbReference type="ARBA" id="ARBA00023002"/>
    </source>
</evidence>
<keyword evidence="7" id="KW-0963">Cytoplasm</keyword>
<dbReference type="CDD" id="cd17895">
    <property type="entry name" value="AGPR_1_N"/>
    <property type="match status" value="1"/>
</dbReference>
<dbReference type="Pfam" id="PF01118">
    <property type="entry name" value="Semialdhyde_dh"/>
    <property type="match status" value="1"/>
</dbReference>
<dbReference type="SUPFAM" id="SSF55347">
    <property type="entry name" value="Glyceraldehyde-3-phosphate dehydrogenase-like, C-terminal domain"/>
    <property type="match status" value="1"/>
</dbReference>
<evidence type="ECO:0000256" key="1">
    <source>
        <dbReference type="ARBA" id="ARBA00004862"/>
    </source>
</evidence>
<dbReference type="GO" id="GO:0005737">
    <property type="term" value="C:cytoplasm"/>
    <property type="evidence" value="ECO:0007669"/>
    <property type="project" value="UniProtKB-SubCell"/>
</dbReference>
<protein>
    <recommendedName>
        <fullName evidence="7">N-acetyl-gamma-glutamyl-phosphate reductase</fullName>
        <shortName evidence="7">AGPR</shortName>
        <ecNumber evidence="7">1.2.1.38</ecNumber>
    </recommendedName>
    <alternativeName>
        <fullName evidence="7">N-acetyl-glutamate semialdehyde dehydrogenase</fullName>
        <shortName evidence="7">NAGSA dehydrogenase</shortName>
    </alternativeName>
</protein>
<keyword evidence="4 7" id="KW-0521">NADP</keyword>
<dbReference type="FunFam" id="3.30.360.10:FF:000014">
    <property type="entry name" value="N-acetyl-gamma-glutamyl-phosphate reductase"/>
    <property type="match status" value="1"/>
</dbReference>
<dbReference type="Gene3D" id="3.40.50.720">
    <property type="entry name" value="NAD(P)-binding Rossmann-like Domain"/>
    <property type="match status" value="1"/>
</dbReference>
<keyword evidence="3 7" id="KW-0028">Amino-acid biosynthesis</keyword>
<dbReference type="PANTHER" id="PTHR32338:SF10">
    <property type="entry name" value="N-ACETYL-GAMMA-GLUTAMYL-PHOSPHATE REDUCTASE, CHLOROPLASTIC-RELATED"/>
    <property type="match status" value="1"/>
</dbReference>
<dbReference type="KEGG" id="nba:CUN60_02815"/>
<accession>A0A2I7N488</accession>
<comment type="subcellular location">
    <subcellularLocation>
        <location evidence="7">Cytoplasm</location>
    </subcellularLocation>
</comment>
<name>A0A2I7N488_9NEIS</name>
<feature type="active site" evidence="7 8">
    <location>
        <position position="151"/>
    </location>
</feature>
<comment type="function">
    <text evidence="7">Catalyzes the NADPH-dependent reduction of N-acetyl-5-glutamyl phosphate to yield N-acetyl-L-glutamate 5-semialdehyde.</text>
</comment>
<dbReference type="InterPro" id="IPR000534">
    <property type="entry name" value="Semialdehyde_DH_NAD-bd"/>
</dbReference>
<evidence type="ECO:0000313" key="11">
    <source>
        <dbReference type="Proteomes" id="UP000236655"/>
    </source>
</evidence>
<dbReference type="InterPro" id="IPR023013">
    <property type="entry name" value="AGPR_AS"/>
</dbReference>
<proteinExistence type="inferred from homology"/>
<dbReference type="Pfam" id="PF22698">
    <property type="entry name" value="Semialdhyde_dhC_1"/>
    <property type="match status" value="1"/>
</dbReference>
<dbReference type="GO" id="GO:0003942">
    <property type="term" value="F:N-acetyl-gamma-glutamyl-phosphate reductase activity"/>
    <property type="evidence" value="ECO:0007669"/>
    <property type="project" value="UniProtKB-UniRule"/>
</dbReference>
<dbReference type="PANTHER" id="PTHR32338">
    <property type="entry name" value="N-ACETYL-GAMMA-GLUTAMYL-PHOSPHATE REDUCTASE, CHLOROPLASTIC-RELATED-RELATED"/>
    <property type="match status" value="1"/>
</dbReference>
<evidence type="ECO:0000256" key="6">
    <source>
        <dbReference type="ARBA" id="ARBA00050557"/>
    </source>
</evidence>
<dbReference type="GO" id="GO:0051287">
    <property type="term" value="F:NAD binding"/>
    <property type="evidence" value="ECO:0007669"/>
    <property type="project" value="InterPro"/>
</dbReference>
<keyword evidence="5 7" id="KW-0560">Oxidoreductase</keyword>